<comment type="caution">
    <text evidence="5">The sequence shown here is derived from an EMBL/GenBank/DDBJ whole genome shotgun (WGS) entry which is preliminary data.</text>
</comment>
<gene>
    <name evidence="5" type="ORF">HNQ92_004323</name>
</gene>
<sequence length="335" mass="38178">MPIVLHASDIASFQPRPKAPFIANKPAAAIDEAMYFHPSVGSIYSKPLFTPYMKATTMRCETLDDMELHNVETPDSVNINFFMAGHLDTHFSGLGHDLNMRPGYHNLVYSPSGQSINWIGRKQTMEMLHISLDKDFYLSCLSIQDAWSERIANDLSRSRPCSGRRETLPSTPHMLRLIDSIRHDQTARPIQNLLVQSRVLELVALQMEQFGTPTPTHEEMRPDEAEKLHELRKYLDANFLSELSLTQLSRICLLNEFKVKRGFKLLFGTTVFNYLRKLRMEYAGNLLRHGGYSVDEVAAVLGYEHAQHFSVAFKKYTGVSPSQYQRSSKALSVRP</sequence>
<dbReference type="Proteomes" id="UP000557307">
    <property type="component" value="Unassembled WGS sequence"/>
</dbReference>
<dbReference type="Pfam" id="PF12833">
    <property type="entry name" value="HTH_18"/>
    <property type="match status" value="1"/>
</dbReference>
<evidence type="ECO:0000256" key="1">
    <source>
        <dbReference type="ARBA" id="ARBA00023015"/>
    </source>
</evidence>
<dbReference type="InterPro" id="IPR018060">
    <property type="entry name" value="HTH_AraC"/>
</dbReference>
<dbReference type="GO" id="GO:0043565">
    <property type="term" value="F:sequence-specific DNA binding"/>
    <property type="evidence" value="ECO:0007669"/>
    <property type="project" value="InterPro"/>
</dbReference>
<dbReference type="PANTHER" id="PTHR47893">
    <property type="entry name" value="REGULATORY PROTEIN PCHR"/>
    <property type="match status" value="1"/>
</dbReference>
<protein>
    <submittedName>
        <fullName evidence="5">AraC-like DNA-binding protein</fullName>
    </submittedName>
</protein>
<accession>A0A840TY02</accession>
<evidence type="ECO:0000313" key="6">
    <source>
        <dbReference type="Proteomes" id="UP000557307"/>
    </source>
</evidence>
<name>A0A840TY02_9BACT</name>
<keyword evidence="1" id="KW-0805">Transcription regulation</keyword>
<evidence type="ECO:0000313" key="5">
    <source>
        <dbReference type="EMBL" id="MBB5286163.1"/>
    </source>
</evidence>
<dbReference type="RefSeq" id="WP_184177004.1">
    <property type="nucleotide sequence ID" value="NZ_JACHGF010000008.1"/>
</dbReference>
<dbReference type="InterPro" id="IPR020449">
    <property type="entry name" value="Tscrpt_reg_AraC-type_HTH"/>
</dbReference>
<dbReference type="SUPFAM" id="SSF46689">
    <property type="entry name" value="Homeodomain-like"/>
    <property type="match status" value="1"/>
</dbReference>
<dbReference type="PROSITE" id="PS01124">
    <property type="entry name" value="HTH_ARAC_FAMILY_2"/>
    <property type="match status" value="1"/>
</dbReference>
<reference evidence="5 6" key="1">
    <citation type="submission" date="2020-08" db="EMBL/GenBank/DDBJ databases">
        <title>Genomic Encyclopedia of Type Strains, Phase IV (KMG-IV): sequencing the most valuable type-strain genomes for metagenomic binning, comparative biology and taxonomic classification.</title>
        <authorList>
            <person name="Goeker M."/>
        </authorList>
    </citation>
    <scope>NUCLEOTIDE SEQUENCE [LARGE SCALE GENOMIC DNA]</scope>
    <source>
        <strain evidence="5 6">DSM 105074</strain>
    </source>
</reference>
<dbReference type="PANTHER" id="PTHR47893:SF1">
    <property type="entry name" value="REGULATORY PROTEIN PCHR"/>
    <property type="match status" value="1"/>
</dbReference>
<evidence type="ECO:0000259" key="4">
    <source>
        <dbReference type="PROSITE" id="PS01124"/>
    </source>
</evidence>
<dbReference type="Gene3D" id="1.10.10.60">
    <property type="entry name" value="Homeodomain-like"/>
    <property type="match status" value="1"/>
</dbReference>
<dbReference type="GO" id="GO:0003700">
    <property type="term" value="F:DNA-binding transcription factor activity"/>
    <property type="evidence" value="ECO:0007669"/>
    <property type="project" value="InterPro"/>
</dbReference>
<keyword evidence="3" id="KW-0804">Transcription</keyword>
<dbReference type="PRINTS" id="PR00032">
    <property type="entry name" value="HTHARAC"/>
</dbReference>
<proteinExistence type="predicted"/>
<evidence type="ECO:0000256" key="3">
    <source>
        <dbReference type="ARBA" id="ARBA00023163"/>
    </source>
</evidence>
<dbReference type="EMBL" id="JACHGF010000008">
    <property type="protein sequence ID" value="MBB5286163.1"/>
    <property type="molecule type" value="Genomic_DNA"/>
</dbReference>
<dbReference type="InterPro" id="IPR009057">
    <property type="entry name" value="Homeodomain-like_sf"/>
</dbReference>
<dbReference type="SMART" id="SM00342">
    <property type="entry name" value="HTH_ARAC"/>
    <property type="match status" value="1"/>
</dbReference>
<keyword evidence="6" id="KW-1185">Reference proteome</keyword>
<dbReference type="AlphaFoldDB" id="A0A840TY02"/>
<evidence type="ECO:0000256" key="2">
    <source>
        <dbReference type="ARBA" id="ARBA00023125"/>
    </source>
</evidence>
<feature type="domain" description="HTH araC/xylS-type" evidence="4">
    <location>
        <begin position="229"/>
        <end position="327"/>
    </location>
</feature>
<dbReference type="InterPro" id="IPR053142">
    <property type="entry name" value="PchR_regulatory_protein"/>
</dbReference>
<keyword evidence="2 5" id="KW-0238">DNA-binding</keyword>
<organism evidence="5 6">
    <name type="scientific">Rhabdobacter roseus</name>
    <dbReference type="NCBI Taxonomy" id="1655419"/>
    <lineage>
        <taxon>Bacteria</taxon>
        <taxon>Pseudomonadati</taxon>
        <taxon>Bacteroidota</taxon>
        <taxon>Cytophagia</taxon>
        <taxon>Cytophagales</taxon>
        <taxon>Cytophagaceae</taxon>
        <taxon>Rhabdobacter</taxon>
    </lineage>
</organism>